<evidence type="ECO:0000256" key="5">
    <source>
        <dbReference type="ARBA" id="ARBA00022568"/>
    </source>
</evidence>
<evidence type="ECO:0000256" key="4">
    <source>
        <dbReference type="ARBA" id="ARBA00022448"/>
    </source>
</evidence>
<keyword evidence="10" id="KW-1133">Transmembrane helix</keyword>
<evidence type="ECO:0000256" key="12">
    <source>
        <dbReference type="ARBA" id="ARBA00023128"/>
    </source>
</evidence>
<dbReference type="AlphaFoldDB" id="A0A1I7ZAY6"/>
<accession>A0A1I7ZAY6</accession>
<comment type="subunit">
    <text evidence="14">Component of the uniplex complex. Interacts (via the transmembrane region) with MCU (via the first transmembrane region); the interaction is direct.</text>
</comment>
<comment type="function">
    <text evidence="14">Essential regulatory subunit of the mitochondrial calcium uniporter complex (uniplex), a complex that mediates calcium uptake into mitochondria.</text>
</comment>
<keyword evidence="11 14" id="KW-0406">Ion transport</keyword>
<keyword evidence="7 14" id="KW-0999">Mitochondrion inner membrane</keyword>
<evidence type="ECO:0000256" key="8">
    <source>
        <dbReference type="ARBA" id="ARBA00022837"/>
    </source>
</evidence>
<evidence type="ECO:0000256" key="3">
    <source>
        <dbReference type="ARBA" id="ARBA00022180"/>
    </source>
</evidence>
<evidence type="ECO:0000313" key="15">
    <source>
        <dbReference type="Proteomes" id="UP000095287"/>
    </source>
</evidence>
<dbReference type="PANTHER" id="PTHR33904">
    <property type="entry name" value="ESSENTIAL MCU REGULATOR, MITOCHONDRIAL"/>
    <property type="match status" value="1"/>
</dbReference>
<keyword evidence="13" id="KW-0472">Membrane</keyword>
<dbReference type="GO" id="GO:0051560">
    <property type="term" value="P:mitochondrial calcium ion homeostasis"/>
    <property type="evidence" value="ECO:0007669"/>
    <property type="project" value="UniProtKB-UniRule"/>
</dbReference>
<dbReference type="InterPro" id="IPR018782">
    <property type="entry name" value="MCU_reg"/>
</dbReference>
<sequence length="84" mass="9122">MNSFVPRLISFKVAHDALLASQQAVLRSSVKTVSRKPYQLPHGLFKLIAVGGASMYLGGLLAKNGASFLEENEIFVPSDEDDDD</sequence>
<dbReference type="PANTHER" id="PTHR33904:SF1">
    <property type="entry name" value="ESSENTIAL MCU REGULATOR, MITOCHONDRIAL"/>
    <property type="match status" value="1"/>
</dbReference>
<keyword evidence="4 14" id="KW-0813">Transport</keyword>
<evidence type="ECO:0000256" key="13">
    <source>
        <dbReference type="ARBA" id="ARBA00023136"/>
    </source>
</evidence>
<name>A0A1I7ZAY6_9BILA</name>
<dbReference type="GO" id="GO:1990246">
    <property type="term" value="C:uniplex complex"/>
    <property type="evidence" value="ECO:0007669"/>
    <property type="project" value="UniProtKB-UniRule"/>
</dbReference>
<evidence type="ECO:0000256" key="14">
    <source>
        <dbReference type="RuleBase" id="RU369077"/>
    </source>
</evidence>
<evidence type="ECO:0000256" key="9">
    <source>
        <dbReference type="ARBA" id="ARBA00022946"/>
    </source>
</evidence>
<evidence type="ECO:0000256" key="2">
    <source>
        <dbReference type="ARBA" id="ARBA00008958"/>
    </source>
</evidence>
<evidence type="ECO:0000256" key="7">
    <source>
        <dbReference type="ARBA" id="ARBA00022792"/>
    </source>
</evidence>
<keyword evidence="6" id="KW-0812">Transmembrane</keyword>
<keyword evidence="5 14" id="KW-0109">Calcium transport</keyword>
<keyword evidence="12 14" id="KW-0496">Mitochondrion</keyword>
<dbReference type="Proteomes" id="UP000095287">
    <property type="component" value="Unplaced"/>
</dbReference>
<dbReference type="WBParaSite" id="L893_g24528.t1">
    <property type="protein sequence ID" value="L893_g24528.t1"/>
    <property type="gene ID" value="L893_g24528"/>
</dbReference>
<keyword evidence="15" id="KW-1185">Reference proteome</keyword>
<reference evidence="16" key="1">
    <citation type="submission" date="2016-11" db="UniProtKB">
        <authorList>
            <consortium name="WormBaseParasite"/>
        </authorList>
    </citation>
    <scope>IDENTIFICATION</scope>
</reference>
<keyword evidence="8 14" id="KW-0106">Calcium</keyword>
<organism evidence="15 16">
    <name type="scientific">Steinernema glaseri</name>
    <dbReference type="NCBI Taxonomy" id="37863"/>
    <lineage>
        <taxon>Eukaryota</taxon>
        <taxon>Metazoa</taxon>
        <taxon>Ecdysozoa</taxon>
        <taxon>Nematoda</taxon>
        <taxon>Chromadorea</taxon>
        <taxon>Rhabditida</taxon>
        <taxon>Tylenchina</taxon>
        <taxon>Panagrolaimomorpha</taxon>
        <taxon>Strongyloidoidea</taxon>
        <taxon>Steinernematidae</taxon>
        <taxon>Steinernema</taxon>
    </lineage>
</organism>
<dbReference type="Pfam" id="PF10161">
    <property type="entry name" value="DDDD"/>
    <property type="match status" value="1"/>
</dbReference>
<dbReference type="GO" id="GO:0036444">
    <property type="term" value="P:calcium import into the mitochondrion"/>
    <property type="evidence" value="ECO:0007669"/>
    <property type="project" value="UniProtKB-UniRule"/>
</dbReference>
<evidence type="ECO:0000256" key="10">
    <source>
        <dbReference type="ARBA" id="ARBA00022989"/>
    </source>
</evidence>
<evidence type="ECO:0000256" key="11">
    <source>
        <dbReference type="ARBA" id="ARBA00023065"/>
    </source>
</evidence>
<comment type="similarity">
    <text evidence="2 14">Belongs to the SMDT1/EMRE family.</text>
</comment>
<proteinExistence type="inferred from homology"/>
<evidence type="ECO:0000256" key="1">
    <source>
        <dbReference type="ARBA" id="ARBA00004434"/>
    </source>
</evidence>
<evidence type="ECO:0000256" key="6">
    <source>
        <dbReference type="ARBA" id="ARBA00022692"/>
    </source>
</evidence>
<protein>
    <recommendedName>
        <fullName evidence="3 14">Essential MCU regulator, mitochondrial</fullName>
    </recommendedName>
    <alternativeName>
        <fullName evidence="14">Single-pass membrane protein with aspartate-rich tail 1, mitochondrial</fullName>
    </alternativeName>
</protein>
<comment type="subcellular location">
    <subcellularLocation>
        <location evidence="1 14">Mitochondrion inner membrane</location>
        <topology evidence="1 14">Single-pass membrane protein</topology>
    </subcellularLocation>
</comment>
<evidence type="ECO:0000313" key="16">
    <source>
        <dbReference type="WBParaSite" id="L893_g24528.t1"/>
    </source>
</evidence>
<keyword evidence="9 14" id="KW-0809">Transit peptide</keyword>